<name>A0A1I6GZ72_9RHOB</name>
<comment type="similarity">
    <text evidence="2">Belongs to the short-chain dehydrogenases/reductases (SDR) family.</text>
</comment>
<dbReference type="Gene3D" id="3.40.50.720">
    <property type="entry name" value="NAD(P)-binding Rossmann-like Domain"/>
    <property type="match status" value="1"/>
</dbReference>
<dbReference type="EMBL" id="FOYP01000001">
    <property type="protein sequence ID" value="SFR47460.1"/>
    <property type="molecule type" value="Genomic_DNA"/>
</dbReference>
<dbReference type="InterPro" id="IPR002347">
    <property type="entry name" value="SDR_fam"/>
</dbReference>
<dbReference type="GO" id="GO:0016491">
    <property type="term" value="F:oxidoreductase activity"/>
    <property type="evidence" value="ECO:0007669"/>
    <property type="project" value="UniProtKB-KW"/>
</dbReference>
<dbReference type="PRINTS" id="PR00080">
    <property type="entry name" value="SDRFAMILY"/>
</dbReference>
<dbReference type="RefSeq" id="WP_090200121.1">
    <property type="nucleotide sequence ID" value="NZ_FOYP01000001.1"/>
</dbReference>
<dbReference type="InterPro" id="IPR020904">
    <property type="entry name" value="Sc_DH/Rdtase_CS"/>
</dbReference>
<dbReference type="OrthoDB" id="9785826at2"/>
<gene>
    <name evidence="3" type="ORF">SAMN04488005_2372</name>
</gene>
<dbReference type="AlphaFoldDB" id="A0A1I6GZ72"/>
<dbReference type="PANTHER" id="PTHR43157:SF31">
    <property type="entry name" value="PHOSPHATIDYLINOSITOL-GLYCAN BIOSYNTHESIS CLASS F PROTEIN"/>
    <property type="match status" value="1"/>
</dbReference>
<dbReference type="SUPFAM" id="SSF51735">
    <property type="entry name" value="NAD(P)-binding Rossmann-fold domains"/>
    <property type="match status" value="1"/>
</dbReference>
<keyword evidence="4" id="KW-1185">Reference proteome</keyword>
<proteinExistence type="inferred from homology"/>
<reference evidence="4" key="1">
    <citation type="submission" date="2016-10" db="EMBL/GenBank/DDBJ databases">
        <authorList>
            <person name="Varghese N."/>
            <person name="Submissions S."/>
        </authorList>
    </citation>
    <scope>NUCLEOTIDE SEQUENCE [LARGE SCALE GENOMIC DNA]</scope>
    <source>
        <strain evidence="4">DSM 26879</strain>
    </source>
</reference>
<dbReference type="PROSITE" id="PS00061">
    <property type="entry name" value="ADH_SHORT"/>
    <property type="match status" value="1"/>
</dbReference>
<dbReference type="PANTHER" id="PTHR43157">
    <property type="entry name" value="PHOSPHATIDYLINOSITOL-GLYCAN BIOSYNTHESIS CLASS F PROTEIN-RELATED"/>
    <property type="match status" value="1"/>
</dbReference>
<dbReference type="STRING" id="390270.SAMN04488005_2372"/>
<evidence type="ECO:0000256" key="2">
    <source>
        <dbReference type="RuleBase" id="RU000363"/>
    </source>
</evidence>
<dbReference type="InterPro" id="IPR036291">
    <property type="entry name" value="NAD(P)-bd_dom_sf"/>
</dbReference>
<dbReference type="Proteomes" id="UP000199478">
    <property type="component" value="Unassembled WGS sequence"/>
</dbReference>
<evidence type="ECO:0000313" key="4">
    <source>
        <dbReference type="Proteomes" id="UP000199478"/>
    </source>
</evidence>
<protein>
    <submittedName>
        <fullName evidence="3">Short chain dehydrogenase</fullName>
    </submittedName>
</protein>
<organism evidence="3 4">
    <name type="scientific">Yoonia tamlensis</name>
    <dbReference type="NCBI Taxonomy" id="390270"/>
    <lineage>
        <taxon>Bacteria</taxon>
        <taxon>Pseudomonadati</taxon>
        <taxon>Pseudomonadota</taxon>
        <taxon>Alphaproteobacteria</taxon>
        <taxon>Rhodobacterales</taxon>
        <taxon>Paracoccaceae</taxon>
        <taxon>Yoonia</taxon>
    </lineage>
</organism>
<evidence type="ECO:0000313" key="3">
    <source>
        <dbReference type="EMBL" id="SFR47460.1"/>
    </source>
</evidence>
<dbReference type="PRINTS" id="PR00081">
    <property type="entry name" value="GDHRDH"/>
</dbReference>
<evidence type="ECO:0000256" key="1">
    <source>
        <dbReference type="ARBA" id="ARBA00023002"/>
    </source>
</evidence>
<keyword evidence="1" id="KW-0560">Oxidoreductase</keyword>
<sequence length="262" mass="27402">MTKTILITGATDGIGLLTAKMLAAQGHLILMHGRNADKLAAAAKEVGGKSETYLADLTRLGEVTAMADEILERHKTLDVLINNAGIFKTAETRTPDGLDIRFMVNSFAPYVLTNRLLPIIPKSGRVVNLSSAAQAPVDLAAMAGKGHLGDGTAYAQSKLAITVWSREMARALPDGPVIVAVNPGSLLASKMVKEGYGIAGNDLAIGADILCEASLDASFADASGKYFDNDAGQFANPHAAALDVDHSSSIMQEMTRIIASIA</sequence>
<accession>A0A1I6GZ72</accession>
<dbReference type="Pfam" id="PF00106">
    <property type="entry name" value="adh_short"/>
    <property type="match status" value="1"/>
</dbReference>